<feature type="coiled-coil region" evidence="1">
    <location>
        <begin position="183"/>
        <end position="210"/>
    </location>
</feature>
<dbReference type="GO" id="GO:0016020">
    <property type="term" value="C:membrane"/>
    <property type="evidence" value="ECO:0007669"/>
    <property type="project" value="InterPro"/>
</dbReference>
<dbReference type="InterPro" id="IPR052785">
    <property type="entry name" value="Enterotoxin_cmpnt"/>
</dbReference>
<evidence type="ECO:0000256" key="2">
    <source>
        <dbReference type="SAM" id="SignalP"/>
    </source>
</evidence>
<accession>A0A3E0WUQ7</accession>
<dbReference type="EMBL" id="NFZX01000005">
    <property type="protein sequence ID" value="RFA36568.1"/>
    <property type="molecule type" value="Genomic_DNA"/>
</dbReference>
<dbReference type="SUPFAM" id="SSF58100">
    <property type="entry name" value="Bacterial hemolysins"/>
    <property type="match status" value="1"/>
</dbReference>
<dbReference type="RefSeq" id="WP_116277390.1">
    <property type="nucleotide sequence ID" value="NZ_NFZX01000005.1"/>
</dbReference>
<organism evidence="3 4">
    <name type="scientific">Virgibacillus dokdonensis</name>
    <dbReference type="NCBI Taxonomy" id="302167"/>
    <lineage>
        <taxon>Bacteria</taxon>
        <taxon>Bacillati</taxon>
        <taxon>Bacillota</taxon>
        <taxon>Bacilli</taxon>
        <taxon>Bacillales</taxon>
        <taxon>Bacillaceae</taxon>
        <taxon>Virgibacillus</taxon>
    </lineage>
</organism>
<evidence type="ECO:0000313" key="4">
    <source>
        <dbReference type="Proteomes" id="UP000256488"/>
    </source>
</evidence>
<evidence type="ECO:0000313" key="3">
    <source>
        <dbReference type="EMBL" id="RFA36568.1"/>
    </source>
</evidence>
<dbReference type="PANTHER" id="PTHR38443">
    <property type="match status" value="1"/>
</dbReference>
<reference evidence="3 4" key="1">
    <citation type="submission" date="2017-05" db="EMBL/GenBank/DDBJ databases">
        <title>Virgibacillus sp. AK90 isolated from a saltern of Kakinada, India.</title>
        <authorList>
            <person name="Gupta V."/>
            <person name="Sidhu C."/>
            <person name="Korpole S."/>
            <person name="Pinnaka A.K."/>
        </authorList>
    </citation>
    <scope>NUCLEOTIDE SEQUENCE [LARGE SCALE GENOMIC DNA]</scope>
    <source>
        <strain evidence="3 4">AK90</strain>
    </source>
</reference>
<feature type="signal peptide" evidence="2">
    <location>
        <begin position="1"/>
        <end position="25"/>
    </location>
</feature>
<keyword evidence="1" id="KW-0175">Coiled coil</keyword>
<feature type="chain" id="PRO_5017582183" description="Hemolytic enterotoxin (HBL)" evidence="2">
    <location>
        <begin position="26"/>
        <end position="370"/>
    </location>
</feature>
<comment type="caution">
    <text evidence="3">The sequence shown here is derived from an EMBL/GenBank/DDBJ whole genome shotgun (WGS) entry which is preliminary data.</text>
</comment>
<dbReference type="AlphaFoldDB" id="A0A3E0WUQ7"/>
<evidence type="ECO:0000256" key="1">
    <source>
        <dbReference type="SAM" id="Coils"/>
    </source>
</evidence>
<keyword evidence="2" id="KW-0732">Signal</keyword>
<dbReference type="CDD" id="cd22654">
    <property type="entry name" value="ClyA_NheA-like"/>
    <property type="match status" value="1"/>
</dbReference>
<evidence type="ECO:0008006" key="5">
    <source>
        <dbReference type="Google" id="ProtNLM"/>
    </source>
</evidence>
<proteinExistence type="predicted"/>
<dbReference type="InterPro" id="IPR008414">
    <property type="entry name" value="HBL"/>
</dbReference>
<protein>
    <recommendedName>
        <fullName evidence="5">Hemolytic enterotoxin (HBL)</fullName>
    </recommendedName>
</protein>
<dbReference type="PANTHER" id="PTHR38443:SF2">
    <property type="entry name" value="NON-HEMOLYTIC ENTEROTOXIN LYTIC COMPONENT L1"/>
    <property type="match status" value="1"/>
</dbReference>
<dbReference type="Proteomes" id="UP000256488">
    <property type="component" value="Unassembled WGS sequence"/>
</dbReference>
<dbReference type="Pfam" id="PF05791">
    <property type="entry name" value="Bacillus_HBL"/>
    <property type="match status" value="1"/>
</dbReference>
<dbReference type="Gene3D" id="1.20.1170.10">
    <property type="match status" value="1"/>
</dbReference>
<sequence>MKKMFISLMILAIIFGAVVPNKTFAQPKEDSIKNITFSNWIRTLGSQYPLLKSYGIVILKQPNLNVEKMNSLNNNQQIARNNVREWLDEYGPKMIEINESLNGLTQRVDQYYMSLYTSQINDLESRYDFLNRINRLQDSIEQIQYDMERTSSDLNAYTNLLINDANNFTEKATKAIESLSGSSGEALKLKEQLNSLLKEIQEELLKIVSNPDEVYDFSFKLGQQLFNLVKTGAETKTVEAATVEALGKEIMNAKDPSTKKSALIIKNKQEKVVDLIKKLSDIERQATNIAINEDQILGFTELVKRESTIFNQITEQVKNLNSIVQKLQTDVIDENINQRELQKQLKYFKTLMDDVQKQTKQFESFTTLSH</sequence>
<name>A0A3E0WUQ7_9BACI</name>
<gene>
    <name evidence="3" type="ORF">CAI16_04050</name>
</gene>